<keyword evidence="6" id="KW-1185">Reference proteome</keyword>
<feature type="region of interest" description="Disordered" evidence="3">
    <location>
        <begin position="370"/>
        <end position="448"/>
    </location>
</feature>
<accession>A0A6A5BYF9</accession>
<dbReference type="EMBL" id="VFQX01000029">
    <property type="protein sequence ID" value="KAF0978748.1"/>
    <property type="molecule type" value="Genomic_DNA"/>
</dbReference>
<dbReference type="PANTHER" id="PTHR12433">
    <property type="entry name" value="MEDIATOR OF RNA POLYMERASE II TRANSCRIPTION SUBUNIT 25"/>
    <property type="match status" value="1"/>
</dbReference>
<dbReference type="InterPro" id="IPR021419">
    <property type="entry name" value="Mediator_Med25_VWA"/>
</dbReference>
<dbReference type="GO" id="GO:0045944">
    <property type="term" value="P:positive regulation of transcription by RNA polymerase II"/>
    <property type="evidence" value="ECO:0007669"/>
    <property type="project" value="TreeGrafter"/>
</dbReference>
<evidence type="ECO:0000259" key="4">
    <source>
        <dbReference type="Pfam" id="PF11265"/>
    </source>
</evidence>
<dbReference type="PANTHER" id="PTHR12433:SF11">
    <property type="entry name" value="MEDIATOR OF RNA POLYMERASE II TRANSCRIPTION SUBUNIT 25"/>
    <property type="match status" value="1"/>
</dbReference>
<dbReference type="GO" id="GO:0005667">
    <property type="term" value="C:transcription regulator complex"/>
    <property type="evidence" value="ECO:0007669"/>
    <property type="project" value="TreeGrafter"/>
</dbReference>
<comment type="similarity">
    <text evidence="1">Belongs to the Mediator complex subunit 25 family.</text>
</comment>
<dbReference type="VEuPathDB" id="AmoebaDB:NF0112690"/>
<dbReference type="VEuPathDB" id="AmoebaDB:FDP41_002568"/>
<proteinExistence type="inferred from homology"/>
<gene>
    <name evidence="5" type="ORF">FDP41_002568</name>
</gene>
<dbReference type="VEuPathDB" id="AmoebaDB:NfTy_040740"/>
<evidence type="ECO:0000256" key="3">
    <source>
        <dbReference type="SAM" id="MobiDB-lite"/>
    </source>
</evidence>
<comment type="caution">
    <text evidence="5">The sequence shown here is derived from an EMBL/GenBank/DDBJ whole genome shotgun (WGS) entry which is preliminary data.</text>
</comment>
<feature type="domain" description="Mediator of RNA polymerase II transcription subunit 25 von Willebrand factor type A" evidence="4">
    <location>
        <begin position="45"/>
        <end position="241"/>
    </location>
</feature>
<feature type="compositionally biased region" description="Low complexity" evidence="3">
    <location>
        <begin position="417"/>
        <end position="448"/>
    </location>
</feature>
<evidence type="ECO:0000256" key="2">
    <source>
        <dbReference type="ARBA" id="ARBA00019694"/>
    </source>
</evidence>
<feature type="region of interest" description="Disordered" evidence="3">
    <location>
        <begin position="1"/>
        <end position="38"/>
    </location>
</feature>
<evidence type="ECO:0000256" key="1">
    <source>
        <dbReference type="ARBA" id="ARBA00009102"/>
    </source>
</evidence>
<dbReference type="OrthoDB" id="7690434at2759"/>
<organism evidence="5 6">
    <name type="scientific">Naegleria fowleri</name>
    <name type="common">Brain eating amoeba</name>
    <dbReference type="NCBI Taxonomy" id="5763"/>
    <lineage>
        <taxon>Eukaryota</taxon>
        <taxon>Discoba</taxon>
        <taxon>Heterolobosea</taxon>
        <taxon>Tetramitia</taxon>
        <taxon>Eutetramitia</taxon>
        <taxon>Vahlkampfiidae</taxon>
        <taxon>Naegleria</taxon>
    </lineage>
</organism>
<reference evidence="5 6" key="1">
    <citation type="journal article" date="2019" name="Sci. Rep.">
        <title>Nanopore sequencing improves the draft genome of the human pathogenic amoeba Naegleria fowleri.</title>
        <authorList>
            <person name="Liechti N."/>
            <person name="Schurch N."/>
            <person name="Bruggmann R."/>
            <person name="Wittwer M."/>
        </authorList>
    </citation>
    <scope>NUCLEOTIDE SEQUENCE [LARGE SCALE GENOMIC DNA]</scope>
    <source>
        <strain evidence="5 6">ATCC 30894</strain>
    </source>
</reference>
<name>A0A6A5BYF9_NAEFO</name>
<protein>
    <recommendedName>
        <fullName evidence="2">Mediator of RNA polymerase II transcription subunit 25</fullName>
    </recommendedName>
</protein>
<evidence type="ECO:0000313" key="6">
    <source>
        <dbReference type="Proteomes" id="UP000444721"/>
    </source>
</evidence>
<dbReference type="Pfam" id="PF11265">
    <property type="entry name" value="Med25_VWA"/>
    <property type="match status" value="1"/>
</dbReference>
<feature type="region of interest" description="Disordered" evidence="3">
    <location>
        <begin position="598"/>
        <end position="625"/>
    </location>
</feature>
<sequence>MTITTNPSSPSTPHSTKSSPSASSSFPTLTHSLPTSTTTSTVVPKQVCLLIDTTSMMQQYYGDFLKKIIHPFLEALAGTQSNNNNGSITTMSSQGKNENVTTQMNLISNSNVEFGAVLFQNHPPFGDFLVRVIPFVRNVGSISHLLEGLERKFKGGGVRDTCLAEALAAAYTDLQWEKDSLKYCLICSSTPSDHPCTLPGPFIGKPASFIVREMVKKSGVLFSIITPFRSAKWKSIFESSKILSGKGPIGVSVKKEGPNSMETENLSHEKLNIANGCFEGTNLSQEVSSKEHLVRLILENAAKVTNTKTLNLLGFKDTFIELRGIVLNPQSYAASTATATTGASATTMTTTGASTATNGNNLQPLLPFTITTKHSPSPTTTGSSPGMVSQQTGTKLSPSSKDATTSIIGTTTESKDSTGSISSPISTISSPNTSTATTPENTSTSSTTHQQGVFIHKLTLNVEGSHLLGSFELYAKTNDFENVSKWPKEYEMKKSVYLIKQNGLVLIIKKQIPLCYWKVVSESPKFLQHMKAIISKKFCLVINIDEKKSMIVYPYQIYKAIRKQQPLSTEASKSEPIFVSCVLDTPIVEKLVDRIQVSSSSSTSTTNPTASATASTNVPTSTTSAATTTAGTATIANPATLAPTIVKPPSTASGTTAGMPPGMPIGLYPFPYAMGMIPTGNMAMMNLPYGQFMLGMPNLTGGVTPMPTSTTGNIVNTTTNTNNNNNNSGNKK</sequence>
<dbReference type="OMA" id="HYPNTEY"/>
<dbReference type="RefSeq" id="XP_044563461.1">
    <property type="nucleotide sequence ID" value="XM_044705776.1"/>
</dbReference>
<dbReference type="GeneID" id="68109786"/>
<dbReference type="AlphaFoldDB" id="A0A6A5BYF9"/>
<dbReference type="Proteomes" id="UP000444721">
    <property type="component" value="Unassembled WGS sequence"/>
</dbReference>
<dbReference type="GO" id="GO:0016592">
    <property type="term" value="C:mediator complex"/>
    <property type="evidence" value="ECO:0007669"/>
    <property type="project" value="TreeGrafter"/>
</dbReference>
<feature type="compositionally biased region" description="Polar residues" evidence="3">
    <location>
        <begin position="387"/>
        <end position="412"/>
    </location>
</feature>
<feature type="compositionally biased region" description="Low complexity" evidence="3">
    <location>
        <begin position="375"/>
        <end position="386"/>
    </location>
</feature>
<evidence type="ECO:0000313" key="5">
    <source>
        <dbReference type="EMBL" id="KAF0978748.1"/>
    </source>
</evidence>